<comment type="subcellular location">
    <subcellularLocation>
        <location evidence="2">Cell membrane</location>
        <topology evidence="2">Multi-pass membrane protein</topology>
    </subcellularLocation>
</comment>
<feature type="transmembrane region" description="Helical" evidence="12">
    <location>
        <begin position="6"/>
        <end position="31"/>
    </location>
</feature>
<gene>
    <name evidence="14" type="ORF">G6047_12240</name>
</gene>
<keyword evidence="9 12" id="KW-1133">Transmembrane helix</keyword>
<dbReference type="PANTHER" id="PTHR43221">
    <property type="entry name" value="PROTEASE HTPX"/>
    <property type="match status" value="1"/>
</dbReference>
<reference evidence="14" key="1">
    <citation type="submission" date="2020-02" db="EMBL/GenBank/DDBJ databases">
        <title>Flavobacterium sp. genome.</title>
        <authorList>
            <person name="Jung H.S."/>
            <person name="Baek J.H."/>
            <person name="Jeon C.O."/>
        </authorList>
    </citation>
    <scope>NUCLEOTIDE SEQUENCE</scope>
    <source>
        <strain evidence="14">SE-s28</strain>
    </source>
</reference>
<comment type="caution">
    <text evidence="14">The sequence shown here is derived from an EMBL/GenBank/DDBJ whole genome shotgun (WGS) entry which is preliminary data.</text>
</comment>
<keyword evidence="4" id="KW-0645">Protease</keyword>
<dbReference type="GO" id="GO:0046872">
    <property type="term" value="F:metal ion binding"/>
    <property type="evidence" value="ECO:0007669"/>
    <property type="project" value="UniProtKB-KW"/>
</dbReference>
<evidence type="ECO:0000259" key="13">
    <source>
        <dbReference type="Pfam" id="PF01435"/>
    </source>
</evidence>
<organism evidence="14 15">
    <name type="scientific">Flavobacterium silvaticum</name>
    <dbReference type="NCBI Taxonomy" id="1852020"/>
    <lineage>
        <taxon>Bacteria</taxon>
        <taxon>Pseudomonadati</taxon>
        <taxon>Bacteroidota</taxon>
        <taxon>Flavobacteriia</taxon>
        <taxon>Flavobacteriales</taxon>
        <taxon>Flavobacteriaceae</taxon>
        <taxon>Flavobacterium</taxon>
    </lineage>
</organism>
<evidence type="ECO:0000256" key="9">
    <source>
        <dbReference type="ARBA" id="ARBA00022989"/>
    </source>
</evidence>
<keyword evidence="6" id="KW-0479">Metal-binding</keyword>
<keyword evidence="11 12" id="KW-0472">Membrane</keyword>
<dbReference type="InterPro" id="IPR001915">
    <property type="entry name" value="Peptidase_M48"/>
</dbReference>
<evidence type="ECO:0000256" key="8">
    <source>
        <dbReference type="ARBA" id="ARBA00022833"/>
    </source>
</evidence>
<evidence type="ECO:0000256" key="10">
    <source>
        <dbReference type="ARBA" id="ARBA00023049"/>
    </source>
</evidence>
<dbReference type="AlphaFoldDB" id="A0A972FSZ1"/>
<proteinExistence type="predicted"/>
<evidence type="ECO:0000313" key="14">
    <source>
        <dbReference type="EMBL" id="NMH28804.1"/>
    </source>
</evidence>
<keyword evidence="15" id="KW-1185">Reference proteome</keyword>
<evidence type="ECO:0000256" key="1">
    <source>
        <dbReference type="ARBA" id="ARBA00001947"/>
    </source>
</evidence>
<dbReference type="EMBL" id="JAAMPU010000107">
    <property type="protein sequence ID" value="NMH28804.1"/>
    <property type="molecule type" value="Genomic_DNA"/>
</dbReference>
<name>A0A972FSZ1_9FLAO</name>
<evidence type="ECO:0000256" key="6">
    <source>
        <dbReference type="ARBA" id="ARBA00022723"/>
    </source>
</evidence>
<keyword evidence="5 12" id="KW-0812">Transmembrane</keyword>
<evidence type="ECO:0000256" key="12">
    <source>
        <dbReference type="SAM" id="Phobius"/>
    </source>
</evidence>
<sequence>MLVILFAIIYLILLVMAIACFAALGYVALMLIISKPMFATLALGIGLFASGGFIVYYMIKFLFSSSERQELNMIELNLDEEPELKNVILDLTQSIGTKFPKKVLLSYNVNASVFYTSSFWSMFFPVRKNLNIGLGLVNGVTVSEFKGILAHEFGHFSQRSMAVGSYVHNVNKVIHNLLYDNESYNNTIASWSNASIYFKLVNWLAFVFNSGVQFVLRQMYSQVNKGNLALSREMEFHADAVGATYVGTKPMIDSLLRMNLVSDSLDQVVDYYNGQIRNGIKPDNIFSRQTIAMNLMAQRLKLPLENNFPYVSAEKAAAGVKSYIRVKDLWASHPSDEDRILSYKSGNYMEIPADCRPAGILFSNLKKTQEEATAFLYRDVTFENEPVFDSGADFEASFTKEINDFPECFNGYYDNHNPLHLDLDATDASDPENVTYFGTSQVALLSELATLQNDLNFLEYMTQNPAAYRNFEYESGRYSSDKASLVAEILAKKMAETVKQIQQNDKDIYAFFRRLASEKDRKDEFRKAYDSFYKMDAEFDRLAKKYTEMHEEFEFAYQNNQPELIHAKLNRFYHIEDSFCDELSHLMKSAAYKAAITDEATNAFNAYISDRPRYFTNDKYNHEAINQKAIVLNLYMAVLQRAYVQNKKKLLGLKAELMSS</sequence>
<dbReference type="Gene3D" id="3.30.2010.10">
    <property type="entry name" value="Metalloproteases ('zincins'), catalytic domain"/>
    <property type="match status" value="1"/>
</dbReference>
<evidence type="ECO:0000256" key="11">
    <source>
        <dbReference type="ARBA" id="ARBA00023136"/>
    </source>
</evidence>
<comment type="cofactor">
    <cofactor evidence="1">
        <name>Zn(2+)</name>
        <dbReference type="ChEBI" id="CHEBI:29105"/>
    </cofactor>
</comment>
<evidence type="ECO:0000256" key="7">
    <source>
        <dbReference type="ARBA" id="ARBA00022801"/>
    </source>
</evidence>
<dbReference type="CDD" id="cd07328">
    <property type="entry name" value="M48_Ste24p_like"/>
    <property type="match status" value="1"/>
</dbReference>
<dbReference type="GO" id="GO:0005886">
    <property type="term" value="C:plasma membrane"/>
    <property type="evidence" value="ECO:0007669"/>
    <property type="project" value="UniProtKB-SubCell"/>
</dbReference>
<feature type="domain" description="Peptidase M48" evidence="13">
    <location>
        <begin position="81"/>
        <end position="340"/>
    </location>
</feature>
<keyword evidence="10 14" id="KW-0482">Metalloprotease</keyword>
<dbReference type="GO" id="GO:0006508">
    <property type="term" value="P:proteolysis"/>
    <property type="evidence" value="ECO:0007669"/>
    <property type="project" value="UniProtKB-KW"/>
</dbReference>
<evidence type="ECO:0000256" key="5">
    <source>
        <dbReference type="ARBA" id="ARBA00022692"/>
    </source>
</evidence>
<keyword evidence="7" id="KW-0378">Hydrolase</keyword>
<dbReference type="PANTHER" id="PTHR43221:SF1">
    <property type="entry name" value="PROTEASE HTPX"/>
    <property type="match status" value="1"/>
</dbReference>
<keyword evidence="3" id="KW-1003">Cell membrane</keyword>
<dbReference type="GO" id="GO:0004222">
    <property type="term" value="F:metalloendopeptidase activity"/>
    <property type="evidence" value="ECO:0007669"/>
    <property type="project" value="InterPro"/>
</dbReference>
<dbReference type="InterPro" id="IPR050083">
    <property type="entry name" value="HtpX_protease"/>
</dbReference>
<evidence type="ECO:0000313" key="15">
    <source>
        <dbReference type="Proteomes" id="UP000712080"/>
    </source>
</evidence>
<keyword evidence="8" id="KW-0862">Zinc</keyword>
<protein>
    <submittedName>
        <fullName evidence="14">M48 family metalloprotease</fullName>
    </submittedName>
</protein>
<evidence type="ECO:0000256" key="3">
    <source>
        <dbReference type="ARBA" id="ARBA00022475"/>
    </source>
</evidence>
<evidence type="ECO:0000256" key="2">
    <source>
        <dbReference type="ARBA" id="ARBA00004651"/>
    </source>
</evidence>
<dbReference type="Proteomes" id="UP000712080">
    <property type="component" value="Unassembled WGS sequence"/>
</dbReference>
<accession>A0A972FSZ1</accession>
<dbReference type="RefSeq" id="WP_169527915.1">
    <property type="nucleotide sequence ID" value="NZ_JAAMPU010000107.1"/>
</dbReference>
<evidence type="ECO:0000256" key="4">
    <source>
        <dbReference type="ARBA" id="ARBA00022670"/>
    </source>
</evidence>
<feature type="transmembrane region" description="Helical" evidence="12">
    <location>
        <begin position="38"/>
        <end position="59"/>
    </location>
</feature>
<dbReference type="Pfam" id="PF01435">
    <property type="entry name" value="Peptidase_M48"/>
    <property type="match status" value="1"/>
</dbReference>